<evidence type="ECO:0000256" key="10">
    <source>
        <dbReference type="ARBA" id="ARBA00023136"/>
    </source>
</evidence>
<organism evidence="14 15">
    <name type="scientific">Candidula unifasciata</name>
    <dbReference type="NCBI Taxonomy" id="100452"/>
    <lineage>
        <taxon>Eukaryota</taxon>
        <taxon>Metazoa</taxon>
        <taxon>Spiralia</taxon>
        <taxon>Lophotrochozoa</taxon>
        <taxon>Mollusca</taxon>
        <taxon>Gastropoda</taxon>
        <taxon>Heterobranchia</taxon>
        <taxon>Euthyneura</taxon>
        <taxon>Panpulmonata</taxon>
        <taxon>Eupulmonata</taxon>
        <taxon>Stylommatophora</taxon>
        <taxon>Helicina</taxon>
        <taxon>Helicoidea</taxon>
        <taxon>Geomitridae</taxon>
        <taxon>Candidula</taxon>
    </lineage>
</organism>
<dbReference type="InterPro" id="IPR028325">
    <property type="entry name" value="VG_K_chnl"/>
</dbReference>
<dbReference type="Gene3D" id="1.20.120.350">
    <property type="entry name" value="Voltage-gated potassium channels. Chain C"/>
    <property type="match status" value="1"/>
</dbReference>
<dbReference type="FunFam" id="1.10.287.70:FF:000002">
    <property type="entry name" value="Potassium voltage-gated channel subfamily a member"/>
    <property type="match status" value="1"/>
</dbReference>
<name>A0A8S3ZQA3_9EUPU</name>
<feature type="transmembrane region" description="Helical" evidence="12">
    <location>
        <begin position="229"/>
        <end position="250"/>
    </location>
</feature>
<feature type="domain" description="Ion transport" evidence="13">
    <location>
        <begin position="39"/>
        <end position="319"/>
    </location>
</feature>
<dbReference type="GO" id="GO:0001508">
    <property type="term" value="P:action potential"/>
    <property type="evidence" value="ECO:0007669"/>
    <property type="project" value="TreeGrafter"/>
</dbReference>
<dbReference type="InterPro" id="IPR003968">
    <property type="entry name" value="K_chnl_volt-dep_Kv"/>
</dbReference>
<evidence type="ECO:0000256" key="3">
    <source>
        <dbReference type="ARBA" id="ARBA00022538"/>
    </source>
</evidence>
<protein>
    <recommendedName>
        <fullName evidence="13">Ion transport domain-containing protein</fullName>
    </recommendedName>
</protein>
<keyword evidence="6" id="KW-0851">Voltage-gated channel</keyword>
<feature type="transmembrane region" description="Helical" evidence="12">
    <location>
        <begin position="126"/>
        <end position="148"/>
    </location>
</feature>
<keyword evidence="2" id="KW-0813">Transport</keyword>
<comment type="subcellular location">
    <subcellularLocation>
        <location evidence="1">Membrane</location>
        <topology evidence="1">Multi-pass membrane protein</topology>
    </subcellularLocation>
</comment>
<dbReference type="Pfam" id="PF00520">
    <property type="entry name" value="Ion_trans"/>
    <property type="match status" value="1"/>
</dbReference>
<comment type="caution">
    <text evidence="14">The sequence shown here is derived from an EMBL/GenBank/DDBJ whole genome shotgun (WGS) entry which is preliminary data.</text>
</comment>
<dbReference type="PRINTS" id="PR01491">
    <property type="entry name" value="KVCHANNEL"/>
</dbReference>
<evidence type="ECO:0000313" key="14">
    <source>
        <dbReference type="EMBL" id="CAG5129955.1"/>
    </source>
</evidence>
<keyword evidence="7" id="KW-0630">Potassium</keyword>
<evidence type="ECO:0000313" key="15">
    <source>
        <dbReference type="Proteomes" id="UP000678393"/>
    </source>
</evidence>
<evidence type="ECO:0000256" key="2">
    <source>
        <dbReference type="ARBA" id="ARBA00022448"/>
    </source>
</evidence>
<keyword evidence="4 12" id="KW-0812">Transmembrane</keyword>
<evidence type="ECO:0000256" key="9">
    <source>
        <dbReference type="ARBA" id="ARBA00023065"/>
    </source>
</evidence>
<keyword evidence="8 12" id="KW-1133">Transmembrane helix</keyword>
<keyword evidence="3" id="KW-0633">Potassium transport</keyword>
<dbReference type="EMBL" id="CAJHNH020003770">
    <property type="protein sequence ID" value="CAG5129955.1"/>
    <property type="molecule type" value="Genomic_DNA"/>
</dbReference>
<keyword evidence="15" id="KW-1185">Reference proteome</keyword>
<accession>A0A8S3ZQA3</accession>
<dbReference type="GO" id="GO:0005249">
    <property type="term" value="F:voltage-gated potassium channel activity"/>
    <property type="evidence" value="ECO:0007669"/>
    <property type="project" value="InterPro"/>
</dbReference>
<dbReference type="InterPro" id="IPR027359">
    <property type="entry name" value="Volt_channel_dom_sf"/>
</dbReference>
<dbReference type="InterPro" id="IPR005821">
    <property type="entry name" value="Ion_trans_dom"/>
</dbReference>
<dbReference type="PANTHER" id="PTHR11537">
    <property type="entry name" value="VOLTAGE-GATED POTASSIUM CHANNEL"/>
    <property type="match status" value="1"/>
</dbReference>
<evidence type="ECO:0000256" key="1">
    <source>
        <dbReference type="ARBA" id="ARBA00004141"/>
    </source>
</evidence>
<keyword evidence="11" id="KW-0407">Ion channel</keyword>
<keyword evidence="5" id="KW-0631">Potassium channel</keyword>
<evidence type="ECO:0000256" key="5">
    <source>
        <dbReference type="ARBA" id="ARBA00022826"/>
    </source>
</evidence>
<keyword evidence="10 12" id="KW-0472">Membrane</keyword>
<dbReference type="PANTHER" id="PTHR11537:SF254">
    <property type="entry name" value="POTASSIUM VOLTAGE-GATED CHANNEL PROTEIN SHAB"/>
    <property type="match status" value="1"/>
</dbReference>
<keyword evidence="9" id="KW-0406">Ion transport</keyword>
<evidence type="ECO:0000259" key="13">
    <source>
        <dbReference type="Pfam" id="PF00520"/>
    </source>
</evidence>
<dbReference type="OrthoDB" id="10025005at2759"/>
<sequence length="422" mass="47920">ALRKLEDDRKNPTPFGHFLSKIWRFLTDPTSSYAAKLYAYISLVIIFVSIFSFCAQTHEVFQVLQQETSVHNSTVVSDTAPNITSFFSTEPVAEVPVFAEYTASAVTKQGSTESVTTVVHTMPHPALAYLDMACVVYFLLELVFRFCVSPKKCRFVTKPMTIVEMLALIPDVIDIVIRLMSTSCAEYRRVMAVVDFLKVLRVFRIFRLMKHIPGLWILIYTLKSSIMDLLLLLLFVFVGMLVFSSLIYFAESRVQESFSSIPKCFWWAVVTMTTVGYGDMYPVTNWGYLIGTATGISGVLMIGFTVPVLVNNFIMYYNHTRSTIRREKHRDKSFSGLANLHTLGSMKCFSSYDDFGFGERLLGIGNYRMSPDFKDSENDKANTEGIVFNVNNDRNVKTTPPNAIAEEDNEYEETCSERMSHL</sequence>
<proteinExistence type="predicted"/>
<feature type="transmembrane region" description="Helical" evidence="12">
    <location>
        <begin position="37"/>
        <end position="58"/>
    </location>
</feature>
<evidence type="ECO:0000256" key="12">
    <source>
        <dbReference type="SAM" id="Phobius"/>
    </source>
</evidence>
<dbReference type="SUPFAM" id="SSF81324">
    <property type="entry name" value="Voltage-gated potassium channels"/>
    <property type="match status" value="1"/>
</dbReference>
<dbReference type="PRINTS" id="PR00169">
    <property type="entry name" value="KCHANNEL"/>
</dbReference>
<evidence type="ECO:0000256" key="7">
    <source>
        <dbReference type="ARBA" id="ARBA00022958"/>
    </source>
</evidence>
<feature type="transmembrane region" description="Helical" evidence="12">
    <location>
        <begin position="286"/>
        <end position="317"/>
    </location>
</feature>
<evidence type="ECO:0000256" key="11">
    <source>
        <dbReference type="ARBA" id="ARBA00023303"/>
    </source>
</evidence>
<gene>
    <name evidence="14" type="ORF">CUNI_LOCUS15513</name>
</gene>
<dbReference type="GO" id="GO:0008076">
    <property type="term" value="C:voltage-gated potassium channel complex"/>
    <property type="evidence" value="ECO:0007669"/>
    <property type="project" value="InterPro"/>
</dbReference>
<reference evidence="14" key="1">
    <citation type="submission" date="2021-04" db="EMBL/GenBank/DDBJ databases">
        <authorList>
            <consortium name="Molecular Ecology Group"/>
        </authorList>
    </citation>
    <scope>NUCLEOTIDE SEQUENCE</scope>
</reference>
<evidence type="ECO:0000256" key="8">
    <source>
        <dbReference type="ARBA" id="ARBA00022989"/>
    </source>
</evidence>
<evidence type="ECO:0000256" key="6">
    <source>
        <dbReference type="ARBA" id="ARBA00022882"/>
    </source>
</evidence>
<dbReference type="Proteomes" id="UP000678393">
    <property type="component" value="Unassembled WGS sequence"/>
</dbReference>
<evidence type="ECO:0000256" key="4">
    <source>
        <dbReference type="ARBA" id="ARBA00022692"/>
    </source>
</evidence>
<feature type="non-terminal residue" evidence="14">
    <location>
        <position position="422"/>
    </location>
</feature>
<dbReference type="AlphaFoldDB" id="A0A8S3ZQA3"/>
<dbReference type="Gene3D" id="1.10.287.70">
    <property type="match status" value="1"/>
</dbReference>